<sequence length="85" mass="9109">MRIAIAVVVCAAGLSAQAHLLNMSRMTVTLSEDRSLSVIMELDLNGALGGAERYLAVSHLSDPESEKDLAALMRRLELATRITVA</sequence>
<gene>
    <name evidence="1" type="ORF">METZ01_LOCUS382765</name>
</gene>
<reference evidence="1" key="1">
    <citation type="submission" date="2018-05" db="EMBL/GenBank/DDBJ databases">
        <authorList>
            <person name="Lanie J.A."/>
            <person name="Ng W.-L."/>
            <person name="Kazmierczak K.M."/>
            <person name="Andrzejewski T.M."/>
            <person name="Davidsen T.M."/>
            <person name="Wayne K.J."/>
            <person name="Tettelin H."/>
            <person name="Glass J.I."/>
            <person name="Rusch D."/>
            <person name="Podicherti R."/>
            <person name="Tsui H.-C.T."/>
            <person name="Winkler M.E."/>
        </authorList>
    </citation>
    <scope>NUCLEOTIDE SEQUENCE</scope>
</reference>
<proteinExistence type="predicted"/>
<accession>A0A382U7Z3</accession>
<dbReference type="EMBL" id="UINC01141897">
    <property type="protein sequence ID" value="SVD29911.1"/>
    <property type="molecule type" value="Genomic_DNA"/>
</dbReference>
<name>A0A382U7Z3_9ZZZZ</name>
<dbReference type="AlphaFoldDB" id="A0A382U7Z3"/>
<organism evidence="1">
    <name type="scientific">marine metagenome</name>
    <dbReference type="NCBI Taxonomy" id="408172"/>
    <lineage>
        <taxon>unclassified sequences</taxon>
        <taxon>metagenomes</taxon>
        <taxon>ecological metagenomes</taxon>
    </lineage>
</organism>
<evidence type="ECO:0000313" key="1">
    <source>
        <dbReference type="EMBL" id="SVD29911.1"/>
    </source>
</evidence>
<feature type="non-terminal residue" evidence="1">
    <location>
        <position position="85"/>
    </location>
</feature>
<protein>
    <submittedName>
        <fullName evidence="1">Uncharacterized protein</fullName>
    </submittedName>
</protein>